<dbReference type="Pfam" id="PF00612">
    <property type="entry name" value="IQ"/>
    <property type="match status" value="2"/>
</dbReference>
<evidence type="ECO:0000256" key="10">
    <source>
        <dbReference type="ARBA" id="ARBA00023203"/>
    </source>
</evidence>
<dbReference type="Gene3D" id="1.25.40.530">
    <property type="entry name" value="MyTH4 domain"/>
    <property type="match status" value="3"/>
</dbReference>
<dbReference type="Pfam" id="PF26570">
    <property type="entry name" value="MYO15"/>
    <property type="match status" value="1"/>
</dbReference>
<dbReference type="PRINTS" id="PR00193">
    <property type="entry name" value="MYOSINHEAVY"/>
</dbReference>
<evidence type="ECO:0000259" key="15">
    <source>
        <dbReference type="PROSITE" id="PS50057"/>
    </source>
</evidence>
<keyword evidence="4" id="KW-0963">Cytoplasm</keyword>
<dbReference type="Pfam" id="PF00063">
    <property type="entry name" value="Myosin_head"/>
    <property type="match status" value="1"/>
</dbReference>
<protein>
    <submittedName>
        <fullName evidence="20">Unconventional myosin-XV</fullName>
    </submittedName>
</protein>
<dbReference type="Gene3D" id="2.30.29.30">
    <property type="entry name" value="Pleckstrin-homology domain (PH domain)/Phosphotyrosine-binding domain (PTB)"/>
    <property type="match status" value="1"/>
</dbReference>
<dbReference type="SMART" id="SM00015">
    <property type="entry name" value="IQ"/>
    <property type="match status" value="2"/>
</dbReference>
<keyword evidence="8 12" id="KW-0518">Myosin</keyword>
<dbReference type="SUPFAM" id="SSF52540">
    <property type="entry name" value="P-loop containing nucleoside triphosphate hydrolases"/>
    <property type="match status" value="1"/>
</dbReference>
<dbReference type="InterPro" id="IPR011993">
    <property type="entry name" value="PH-like_dom_sf"/>
</dbReference>
<dbReference type="Pfam" id="PF21989">
    <property type="entry name" value="RA_2"/>
    <property type="match status" value="1"/>
</dbReference>
<keyword evidence="9 12" id="KW-0505">Motor protein</keyword>
<dbReference type="Pfam" id="PF00784">
    <property type="entry name" value="MyTH4"/>
    <property type="match status" value="2"/>
</dbReference>
<dbReference type="Gene3D" id="3.10.20.90">
    <property type="entry name" value="Phosphatidylinositol 3-kinase Catalytic Subunit, Chain A, domain 1"/>
    <property type="match status" value="2"/>
</dbReference>
<feature type="region of interest" description="Disordered" evidence="13">
    <location>
        <begin position="1407"/>
        <end position="1433"/>
    </location>
</feature>
<comment type="similarity">
    <text evidence="2 12">Belongs to the TRAFAC class myosin-kinesin ATPase superfamily. Myosin family.</text>
</comment>
<keyword evidence="5" id="KW-0677">Repeat</keyword>
<dbReference type="PROSITE" id="PS50057">
    <property type="entry name" value="FERM_3"/>
    <property type="match status" value="1"/>
</dbReference>
<dbReference type="FunFam" id="1.10.10.820:FF:000001">
    <property type="entry name" value="Myosin heavy chain"/>
    <property type="match status" value="1"/>
</dbReference>
<accession>A0A5S6QKZ0</accession>
<dbReference type="PROSITE" id="PS51456">
    <property type="entry name" value="MYOSIN_MOTOR"/>
    <property type="match status" value="1"/>
</dbReference>
<sequence>METNEKAAVQKGDSVWFASSAGHPEPARVLDIQSTKALIQPALQKETTEVPLSQVTKRSSEAMAFEDLVQLEDISNAAILWALKTRFDFDKRYTYMGDVLVSVNPYRCTEGNARDQASLYTEKTARFLPAHLFGFGTTVFNQMLTSGISQSIFPTGSVGSGKSELCKCLIHYLTSGLFESARKGPTTLEIESAIRILESFTNARTNANDNSTRCARIFHLYYEKRHLHSMNLSLLLLEKFRLTSQANQERNFHVFYQLLAGLGAHAKQSFGLSDPKNYFYLNQGKAATVPYKSDASDYRLLEAAMEAVKIKSDHMHCITRLLAAILHLGNIYFEEEEDESGTKSISVGNIDEVQWSAYLLQMDPDILIRKLTTKVVESNEEKTVQRLSLDRALDMRDALAKELYASLVSWLVFRINKSLGDCCGGKSISVVDMFGFEWYKTNGFEQLCVNYVNEKVQQYFVRVSFCTEQLEYNEEEIAWNQSIGHSLANDTVIHLLSKKPNGILQLLADECNFPKGCDESFVVKCDSCHQDNDLYSKRKESAHEFTIQHFFGPLRYNAHGYVEKNRQFVNSHVLSILQESQNTLVRQILGQVTLNFENELSEKAMASSKKVQATVTAALQKDAEQLLCLLDKSFTHFVRCLNPNKRKDPETFDLTFVQLQVKALGLLETLKMQKFGFPYRLTHAEFLKKYSFLRDREPANDRAEQRSHCLKILGTVVKEHSHEYRIGKTKVFMKESVLEYLDKTVEKRLESVVSTVQRFCRGFVVRRRYKQCREAIIAIQSCIRGRNARMHFARVKLLVREKALQSARQSKVLNAFRAMADASHSNEQMKRFDAMVAVVDHIPLPTALSELIYHRSGVIPEQYVVRDDLGLPFREQELVVPHDLYHYPFEKFVDLCFKYHSWKSRRDPIITPFLHKDNDNDIELSLMLFKLILRYMNDSSLLEDQEILLANFIIKQGIDHAILRDEIYSQIINQLHENPKEVNADRGWRLMALCSSCFPPSSAMFKYILNFVMNSECDGFQKLVKNKLLHSVHDENTTCRSHPPTILEHRAIKCKARMTLSSYLHDGTKVKSQVESWTKAEDFANLSLQQWGFHDHSGWTVSIENQTTALHLSGNHYLLDFISYLEQPLELRSNQADYFVTTKHDGMADLCGLTASERLDALHERRRCSSLSDKEFTGGKQQFGNQKRVMRSGQGRYVSVAPSVREEDRTSCRSTSETHRINDHEVDEFLNCLIQSNCTPFHNPKELAANIKGGNETPQSEHSDTLLQAGNLNSYQHPPFYPVAPTYVPPVFVMLPYNAGKTLMNDCQLVNMDSIQAATLNAPDITGNGPKGTSFHCTPSINTSMFPNMAWNNSHPIAENLDAMHWQLRMEQAFSSPHEIHQPPIQAEIESSYMHNHRNRGFITATESDQPQQDRWVSSSQRPQNEHCSAGETAYGSTLPGLSGFDASDPACHALHSMPRVEQKNSRKLLLSSESPYINSLVTNGSATLERCTIASENGSAASEMDRTINRRVIHRVDGNHVASYCNNKVPSTFGPRSALTSSDKTQDQDWVSGRELSHSDLLPACKRGGDHHYKPESDLRASTNSLSIADRESLVSDSSTVVSFSAHPCERSANALSSCRSTLQRANMDVKGQYSSRRDSLMNHNVGAALSGLKENRKCVVMTYGRVPWRIFLRKELFFPNETLQDTASINAVFHQIVRDCFNEQNNVRLEKKQRVQMLGLLNSNGIHEDRTPLPELSLAFKEHVIQIARSWPLYFCRLYPVVVQRKADCNIPRYLAISESGVWIIARGRDASKERSPVIECFEFEDIDHTEAIKNEFTLSTVNGVILRMLTESAEQIGSLINNFLYGPHQAKKLVRATSDYITTQPNLLSFRKGQLIQLVKTISGVHPGEGWLYGKVDSNYGFFPKEHLQTVEEEEEDESDVEAPDAYDAHSQRSEYMPMQGGHGPREKFTIMEFAMQHFKKSPRSDASQNGSFSTTLKRRPKKEWTWKEVADQIKFTKNPIDTSLLKLEKAPLNKLAVECFLNLMMYMGDYPLKKDGNYMDCVYKILTACRDHPMLRDEVYCQVIKQLTNNKSSKPDSALMGWRMLSILTAYFDSSDVLRPYLLKHLKEAASDNRRPYHGTASECHQNFKQTLQFGGRKCLLSPKELDSISQGKNLKRQVYHLPGGTKRVINTKAVTVVEEVIRQLCQDLNIRSSLEQQEFSLCVVIETNNTMRILSNDEYILDVTTELENSNVEYFILLKRIVWMHPLRKDSELYTDIMFFQVLPDYLEGLLVIMRGPDSLSAATMDDIASLGALLACADEGWDGRQLIGAPEVCNFLPKTVFQVRHVSMDLWADRVNQKLRTLPLGMSSTAARAAFLDLLQTWPLFGSIFFYIPGVSDPRVKGECLLALNRYGAQFLDIASHELFFELRPSQILSIQKGAGPGSLEQLEITYRHGLQQQLVLSLQTNQGGEISHLLDQYIYVDSQSRGLLGKEVRR</sequence>
<feature type="region of interest" description="Actin-binding" evidence="12">
    <location>
        <begin position="623"/>
        <end position="645"/>
    </location>
</feature>
<dbReference type="InterPro" id="IPR027417">
    <property type="entry name" value="P-loop_NTPase"/>
</dbReference>
<evidence type="ECO:0000256" key="1">
    <source>
        <dbReference type="ARBA" id="ARBA00004496"/>
    </source>
</evidence>
<dbReference type="PANTHER" id="PTHR22692:SF26">
    <property type="entry name" value="SH3 DOMAIN-CONTAINING PROTEIN"/>
    <property type="match status" value="1"/>
</dbReference>
<dbReference type="InterPro" id="IPR001609">
    <property type="entry name" value="Myosin_head_motor_dom-like"/>
</dbReference>
<comment type="subcellular location">
    <subcellularLocation>
        <location evidence="1">Cytoplasm</location>
    </subcellularLocation>
</comment>
<feature type="domain" description="MyTH4" evidence="17">
    <location>
        <begin position="1999"/>
        <end position="2154"/>
    </location>
</feature>
<dbReference type="SUPFAM" id="SSF50044">
    <property type="entry name" value="SH3-domain"/>
    <property type="match status" value="1"/>
</dbReference>
<feature type="domain" description="MyTH4" evidence="17">
    <location>
        <begin position="904"/>
        <end position="1053"/>
    </location>
</feature>
<dbReference type="InterPro" id="IPR000159">
    <property type="entry name" value="RA_dom"/>
</dbReference>
<dbReference type="InterPro" id="IPR036028">
    <property type="entry name" value="SH3-like_dom_sf"/>
</dbReference>
<dbReference type="SMART" id="SM00242">
    <property type="entry name" value="MYSc"/>
    <property type="match status" value="1"/>
</dbReference>
<dbReference type="InterPro" id="IPR001452">
    <property type="entry name" value="SH3_domain"/>
</dbReference>
<evidence type="ECO:0000256" key="3">
    <source>
        <dbReference type="ARBA" id="ARBA00022443"/>
    </source>
</evidence>
<keyword evidence="19" id="KW-1185">Reference proteome</keyword>
<dbReference type="InterPro" id="IPR059004">
    <property type="entry name" value="MYO15"/>
</dbReference>
<dbReference type="Gene3D" id="1.20.120.720">
    <property type="entry name" value="Myosin VI head, motor domain, U50 subdomain"/>
    <property type="match status" value="1"/>
</dbReference>
<dbReference type="Gene3D" id="2.30.30.40">
    <property type="entry name" value="SH3 Domains"/>
    <property type="match status" value="1"/>
</dbReference>
<dbReference type="InterPro" id="IPR000299">
    <property type="entry name" value="FERM_domain"/>
</dbReference>
<dbReference type="GO" id="GO:0005524">
    <property type="term" value="F:ATP binding"/>
    <property type="evidence" value="ECO:0007669"/>
    <property type="project" value="UniProtKB-UniRule"/>
</dbReference>
<name>A0A5S6QKZ0_TRIMR</name>
<evidence type="ECO:0000256" key="6">
    <source>
        <dbReference type="ARBA" id="ARBA00022741"/>
    </source>
</evidence>
<proteinExistence type="inferred from homology"/>
<evidence type="ECO:0000256" key="7">
    <source>
        <dbReference type="ARBA" id="ARBA00022840"/>
    </source>
</evidence>
<dbReference type="Gene3D" id="1.10.10.820">
    <property type="match status" value="1"/>
</dbReference>
<organism evidence="19 20">
    <name type="scientific">Trichuris muris</name>
    <name type="common">Mouse whipworm</name>
    <dbReference type="NCBI Taxonomy" id="70415"/>
    <lineage>
        <taxon>Eukaryota</taxon>
        <taxon>Metazoa</taxon>
        <taxon>Ecdysozoa</taxon>
        <taxon>Nematoda</taxon>
        <taxon>Enoplea</taxon>
        <taxon>Dorylaimia</taxon>
        <taxon>Trichinellida</taxon>
        <taxon>Trichuridae</taxon>
        <taxon>Trichuris</taxon>
    </lineage>
</organism>
<dbReference type="Gene3D" id="6.20.240.20">
    <property type="match status" value="1"/>
</dbReference>
<evidence type="ECO:0000313" key="19">
    <source>
        <dbReference type="Proteomes" id="UP000046395"/>
    </source>
</evidence>
<evidence type="ECO:0000259" key="18">
    <source>
        <dbReference type="PROSITE" id="PS51456"/>
    </source>
</evidence>
<dbReference type="WBParaSite" id="TMUE_2000008011.1">
    <property type="protein sequence ID" value="TMUE_2000008011.1"/>
    <property type="gene ID" value="WBGene00291504"/>
</dbReference>
<dbReference type="InterPro" id="IPR019748">
    <property type="entry name" value="FERM_central"/>
</dbReference>
<dbReference type="SMART" id="SM00326">
    <property type="entry name" value="SH3"/>
    <property type="match status" value="1"/>
</dbReference>
<reference evidence="20" key="1">
    <citation type="submission" date="2019-12" db="UniProtKB">
        <authorList>
            <consortium name="WormBaseParasite"/>
        </authorList>
    </citation>
    <scope>IDENTIFICATION</scope>
</reference>
<evidence type="ECO:0000256" key="9">
    <source>
        <dbReference type="ARBA" id="ARBA00023175"/>
    </source>
</evidence>
<dbReference type="SUPFAM" id="SSF47031">
    <property type="entry name" value="Second domain of FERM"/>
    <property type="match status" value="1"/>
</dbReference>
<feature type="domain" description="Ras-associating" evidence="16">
    <location>
        <begin position="2167"/>
        <end position="2248"/>
    </location>
</feature>
<dbReference type="Pfam" id="PF07653">
    <property type="entry name" value="SH3_2"/>
    <property type="match status" value="1"/>
</dbReference>
<dbReference type="GO" id="GO:0003779">
    <property type="term" value="F:actin binding"/>
    <property type="evidence" value="ECO:0007669"/>
    <property type="project" value="UniProtKB-KW"/>
</dbReference>
<dbReference type="InterPro" id="IPR051567">
    <property type="entry name" value="Unconventional_Myosin_ATPase"/>
</dbReference>
<dbReference type="CDD" id="cd14473">
    <property type="entry name" value="FERM_B-lobe"/>
    <property type="match status" value="1"/>
</dbReference>
<dbReference type="PROSITE" id="PS50096">
    <property type="entry name" value="IQ"/>
    <property type="match status" value="2"/>
</dbReference>
<dbReference type="GO" id="GO:0016459">
    <property type="term" value="C:myosin complex"/>
    <property type="evidence" value="ECO:0007669"/>
    <property type="project" value="UniProtKB-KW"/>
</dbReference>
<dbReference type="PROSITE" id="PS51016">
    <property type="entry name" value="MYTH4"/>
    <property type="match status" value="2"/>
</dbReference>
<evidence type="ECO:0000256" key="13">
    <source>
        <dbReference type="SAM" id="MobiDB-lite"/>
    </source>
</evidence>
<dbReference type="PROSITE" id="PS50002">
    <property type="entry name" value="SH3"/>
    <property type="match status" value="1"/>
</dbReference>
<evidence type="ECO:0000313" key="20">
    <source>
        <dbReference type="WBParaSite" id="TMUE_2000008011.1"/>
    </source>
</evidence>
<keyword evidence="3 11" id="KW-0728">SH3 domain</keyword>
<evidence type="ECO:0000256" key="12">
    <source>
        <dbReference type="PROSITE-ProRule" id="PRU00782"/>
    </source>
</evidence>
<evidence type="ECO:0000259" key="16">
    <source>
        <dbReference type="PROSITE" id="PS50200"/>
    </source>
</evidence>
<dbReference type="SMART" id="SM00295">
    <property type="entry name" value="B41"/>
    <property type="match status" value="1"/>
</dbReference>
<feature type="domain" description="Myosin motor" evidence="18">
    <location>
        <begin position="63"/>
        <end position="746"/>
    </location>
</feature>
<keyword evidence="6 12" id="KW-0547">Nucleotide-binding</keyword>
<evidence type="ECO:0000256" key="4">
    <source>
        <dbReference type="ARBA" id="ARBA00022490"/>
    </source>
</evidence>
<dbReference type="CDD" id="cd00124">
    <property type="entry name" value="MYSc"/>
    <property type="match status" value="1"/>
</dbReference>
<evidence type="ECO:0000256" key="8">
    <source>
        <dbReference type="ARBA" id="ARBA00023123"/>
    </source>
</evidence>
<dbReference type="InterPro" id="IPR036961">
    <property type="entry name" value="Kinesin_motor_dom_sf"/>
</dbReference>
<dbReference type="GO" id="GO:0003774">
    <property type="term" value="F:cytoskeletal motor activity"/>
    <property type="evidence" value="ECO:0007669"/>
    <property type="project" value="UniProtKB-UniRule"/>
</dbReference>
<feature type="domain" description="SH3" evidence="14">
    <location>
        <begin position="1852"/>
        <end position="1916"/>
    </location>
</feature>
<evidence type="ECO:0000256" key="2">
    <source>
        <dbReference type="ARBA" id="ARBA00008314"/>
    </source>
</evidence>
<feature type="domain" description="FERM" evidence="15">
    <location>
        <begin position="2159"/>
        <end position="2472"/>
    </location>
</feature>
<evidence type="ECO:0000256" key="5">
    <source>
        <dbReference type="ARBA" id="ARBA00022737"/>
    </source>
</evidence>
<dbReference type="PANTHER" id="PTHR22692">
    <property type="entry name" value="MYOSIN VII, XV"/>
    <property type="match status" value="1"/>
</dbReference>
<dbReference type="Proteomes" id="UP000046395">
    <property type="component" value="Unassembled WGS sequence"/>
</dbReference>
<dbReference type="SMART" id="SM00139">
    <property type="entry name" value="MyTH4"/>
    <property type="match status" value="2"/>
</dbReference>
<feature type="binding site" evidence="12">
    <location>
        <begin position="156"/>
        <end position="163"/>
    </location>
    <ligand>
        <name>ATP</name>
        <dbReference type="ChEBI" id="CHEBI:30616"/>
    </ligand>
</feature>
<dbReference type="Gene3D" id="1.20.5.190">
    <property type="match status" value="1"/>
</dbReference>
<dbReference type="InterPro" id="IPR035963">
    <property type="entry name" value="FERM_2"/>
</dbReference>
<dbReference type="GO" id="GO:0005737">
    <property type="term" value="C:cytoplasm"/>
    <property type="evidence" value="ECO:0007669"/>
    <property type="project" value="UniProtKB-SubCell"/>
</dbReference>
<dbReference type="Gene3D" id="1.20.58.530">
    <property type="match status" value="1"/>
</dbReference>
<dbReference type="InterPro" id="IPR000857">
    <property type="entry name" value="MyTH4_dom"/>
</dbReference>
<dbReference type="InterPro" id="IPR000048">
    <property type="entry name" value="IQ_motif_EF-hand-BS"/>
</dbReference>
<dbReference type="STRING" id="70415.A0A5S6QKZ0"/>
<dbReference type="InterPro" id="IPR038185">
    <property type="entry name" value="MyTH4_dom_sf"/>
</dbReference>
<dbReference type="InterPro" id="IPR019749">
    <property type="entry name" value="Band_41_domain"/>
</dbReference>
<evidence type="ECO:0000256" key="11">
    <source>
        <dbReference type="PROSITE-ProRule" id="PRU00192"/>
    </source>
</evidence>
<evidence type="ECO:0000259" key="17">
    <source>
        <dbReference type="PROSITE" id="PS51016"/>
    </source>
</evidence>
<evidence type="ECO:0000259" key="14">
    <source>
        <dbReference type="PROSITE" id="PS50002"/>
    </source>
</evidence>
<feature type="compositionally biased region" description="Polar residues" evidence="13">
    <location>
        <begin position="1407"/>
        <end position="1427"/>
    </location>
</feature>
<dbReference type="Gene3D" id="3.40.850.10">
    <property type="entry name" value="Kinesin motor domain"/>
    <property type="match status" value="1"/>
</dbReference>
<dbReference type="PROSITE" id="PS50200">
    <property type="entry name" value="RA"/>
    <property type="match status" value="1"/>
</dbReference>
<dbReference type="GO" id="GO:0007165">
    <property type="term" value="P:signal transduction"/>
    <property type="evidence" value="ECO:0007669"/>
    <property type="project" value="InterPro"/>
</dbReference>
<keyword evidence="10 12" id="KW-0009">Actin-binding</keyword>
<keyword evidence="7 12" id="KW-0067">ATP-binding</keyword>